<evidence type="ECO:0000313" key="10">
    <source>
        <dbReference type="Proteomes" id="UP000737171"/>
    </source>
</evidence>
<keyword evidence="4" id="KW-0274">FAD</keyword>
<dbReference type="Pfam" id="PF02770">
    <property type="entry name" value="Acyl-CoA_dh_M"/>
    <property type="match status" value="1"/>
</dbReference>
<gene>
    <name evidence="9" type="ORF">HLB44_18200</name>
</gene>
<dbReference type="SUPFAM" id="SSF47203">
    <property type="entry name" value="Acyl-CoA dehydrogenase C-terminal domain-like"/>
    <property type="match status" value="1"/>
</dbReference>
<dbReference type="InterPro" id="IPR037069">
    <property type="entry name" value="AcylCoA_DH/ox_N_sf"/>
</dbReference>
<dbReference type="Pfam" id="PF12806">
    <property type="entry name" value="Acyl-CoA_dh_C"/>
    <property type="match status" value="1"/>
</dbReference>
<evidence type="ECO:0000313" key="9">
    <source>
        <dbReference type="EMBL" id="NRF68929.1"/>
    </source>
</evidence>
<protein>
    <submittedName>
        <fullName evidence="9">Acyl-CoA dehydrogenase</fullName>
    </submittedName>
</protein>
<evidence type="ECO:0000256" key="4">
    <source>
        <dbReference type="ARBA" id="ARBA00022827"/>
    </source>
</evidence>
<accession>A0ABX2EJW1</accession>
<dbReference type="InterPro" id="IPR046373">
    <property type="entry name" value="Acyl-CoA_Oxase/DH_mid-dom_sf"/>
</dbReference>
<feature type="domain" description="Acyl-CoA dehydrogenase/oxidase C-terminal" evidence="5">
    <location>
        <begin position="285"/>
        <end position="449"/>
    </location>
</feature>
<dbReference type="Pfam" id="PF02771">
    <property type="entry name" value="Acyl-CoA_dh_N"/>
    <property type="match status" value="1"/>
</dbReference>
<dbReference type="InterPro" id="IPR009100">
    <property type="entry name" value="AcylCoA_DH/oxidase_NM_dom_sf"/>
</dbReference>
<proteinExistence type="inferred from homology"/>
<dbReference type="SUPFAM" id="SSF56645">
    <property type="entry name" value="Acyl-CoA dehydrogenase NM domain-like"/>
    <property type="match status" value="1"/>
</dbReference>
<dbReference type="PANTHER" id="PTHR42803:SF3">
    <property type="entry name" value="ACYL-COA DEHYDROGENASE-RELATED"/>
    <property type="match status" value="1"/>
</dbReference>
<feature type="domain" description="Acyl-CoA oxidase/dehydrogenase middle" evidence="6">
    <location>
        <begin position="162"/>
        <end position="264"/>
    </location>
</feature>
<evidence type="ECO:0000256" key="2">
    <source>
        <dbReference type="ARBA" id="ARBA00009347"/>
    </source>
</evidence>
<dbReference type="InterPro" id="IPR052166">
    <property type="entry name" value="Diverse_Acyl-CoA_DH"/>
</dbReference>
<dbReference type="Pfam" id="PF00441">
    <property type="entry name" value="Acyl-CoA_dh_1"/>
    <property type="match status" value="1"/>
</dbReference>
<evidence type="ECO:0000259" key="7">
    <source>
        <dbReference type="Pfam" id="PF02771"/>
    </source>
</evidence>
<dbReference type="Gene3D" id="1.20.140.10">
    <property type="entry name" value="Butyryl-CoA Dehydrogenase, subunit A, domain 3"/>
    <property type="match status" value="1"/>
</dbReference>
<dbReference type="Proteomes" id="UP000737171">
    <property type="component" value="Unassembled WGS sequence"/>
</dbReference>
<evidence type="ECO:0000259" key="8">
    <source>
        <dbReference type="Pfam" id="PF12806"/>
    </source>
</evidence>
<evidence type="ECO:0000256" key="3">
    <source>
        <dbReference type="ARBA" id="ARBA00022630"/>
    </source>
</evidence>
<comment type="cofactor">
    <cofactor evidence="1">
        <name>FAD</name>
        <dbReference type="ChEBI" id="CHEBI:57692"/>
    </cofactor>
</comment>
<comment type="caution">
    <text evidence="9">The sequence shown here is derived from an EMBL/GenBank/DDBJ whole genome shotgun (WGS) entry which is preliminary data.</text>
</comment>
<dbReference type="InterPro" id="IPR009075">
    <property type="entry name" value="AcylCo_DH/oxidase_C"/>
</dbReference>
<feature type="domain" description="Acetyl-CoA dehydrogenase-like C-terminal" evidence="8">
    <location>
        <begin position="467"/>
        <end position="601"/>
    </location>
</feature>
<comment type="similarity">
    <text evidence="2">Belongs to the acyl-CoA dehydrogenase family.</text>
</comment>
<dbReference type="InterPro" id="IPR006091">
    <property type="entry name" value="Acyl-CoA_Oxase/DH_mid-dom"/>
</dbReference>
<evidence type="ECO:0000259" key="6">
    <source>
        <dbReference type="Pfam" id="PF02770"/>
    </source>
</evidence>
<keyword evidence="10" id="KW-1185">Reference proteome</keyword>
<dbReference type="InterPro" id="IPR036250">
    <property type="entry name" value="AcylCo_DH-like_C"/>
</dbReference>
<dbReference type="EMBL" id="JABRWJ010000005">
    <property type="protein sequence ID" value="NRF68929.1"/>
    <property type="molecule type" value="Genomic_DNA"/>
</dbReference>
<sequence>MSTLADHHRELVFQLFELLDAPGLLALPRFADHGAETLRAALQAAETIAAERFAPCHRASDEHEPGFDGQRITLPASTGAALRAFADAGFIAATHDAADGGMQLPLSVAMGCWGLFKAANIAIEAYATLTAGVADVIKTQGTAAQIERYLPKLLAGHWFGTMVLTEPQAGSSLGDLRSSATPQPDGRYAIRGRKLFITAGDHQITENIVHLVLARIDGAPPGVKGLSLFIVPKFKLRPDGSPGERNDVALAGLIHKLGFRGTTSAMLNFGEQGECTGELLGRPHEGLAAMFQMMNGARIGVGLGSAMVALAGYRAALDYARERRQGRLGRDVQQAPVAIVEHADVRRMLLTQKALAEGALSLALHAAWLHDLQQHASGREARERAGRLLELLTPVVKAWNSHFGTAANDLAIQVLGGYGYTRDFPVEQHWRDNRLNALHEGTNGIQALDLLGRKLFGDDGAAFGALAQEVNETIAQARAAADGGLQAQAGVLASQAGQLAEAWEALGETIRSLGHALRDDPRRALAGAWDFMQLFGHSVVGWLWLKQGLAATRALAQAEGSAADFYRGKLAAMDHFLTTELAPMQARHALLRCTEASVLDVDPAWL</sequence>
<dbReference type="PANTHER" id="PTHR42803">
    <property type="entry name" value="ACYL-COA DEHYDROGENASE"/>
    <property type="match status" value="1"/>
</dbReference>
<dbReference type="InterPro" id="IPR013786">
    <property type="entry name" value="AcylCoA_DH/ox_N"/>
</dbReference>
<keyword evidence="3" id="KW-0285">Flavoprotein</keyword>
<reference evidence="9 10" key="1">
    <citation type="submission" date="2020-05" db="EMBL/GenBank/DDBJ databases">
        <title>Aquincola sp. isolate from soil.</title>
        <authorList>
            <person name="Han J."/>
            <person name="Kim D.-U."/>
        </authorList>
    </citation>
    <scope>NUCLEOTIDE SEQUENCE [LARGE SCALE GENOMIC DNA]</scope>
    <source>
        <strain evidence="9 10">S2</strain>
    </source>
</reference>
<dbReference type="InterPro" id="IPR025878">
    <property type="entry name" value="Acyl-CoA_dh-like_C_dom"/>
</dbReference>
<dbReference type="Gene3D" id="1.10.540.10">
    <property type="entry name" value="Acyl-CoA dehydrogenase/oxidase, N-terminal domain"/>
    <property type="match status" value="1"/>
</dbReference>
<evidence type="ECO:0000256" key="1">
    <source>
        <dbReference type="ARBA" id="ARBA00001974"/>
    </source>
</evidence>
<feature type="domain" description="Acyl-CoA dehydrogenase/oxidase N-terminal" evidence="7">
    <location>
        <begin position="37"/>
        <end position="156"/>
    </location>
</feature>
<dbReference type="RefSeq" id="WP_173125098.1">
    <property type="nucleotide sequence ID" value="NZ_JABRWJ010000005.1"/>
</dbReference>
<name>A0ABX2EJW1_9BURK</name>
<evidence type="ECO:0000259" key="5">
    <source>
        <dbReference type="Pfam" id="PF00441"/>
    </source>
</evidence>
<organism evidence="9 10">
    <name type="scientific">Pseudaquabacterium terrae</name>
    <dbReference type="NCBI Taxonomy" id="2732868"/>
    <lineage>
        <taxon>Bacteria</taxon>
        <taxon>Pseudomonadati</taxon>
        <taxon>Pseudomonadota</taxon>
        <taxon>Betaproteobacteria</taxon>
        <taxon>Burkholderiales</taxon>
        <taxon>Sphaerotilaceae</taxon>
        <taxon>Pseudaquabacterium</taxon>
    </lineage>
</organism>
<dbReference type="Gene3D" id="2.40.110.10">
    <property type="entry name" value="Butyryl-CoA Dehydrogenase, subunit A, domain 2"/>
    <property type="match status" value="1"/>
</dbReference>